<feature type="transmembrane region" description="Helical" evidence="14">
    <location>
        <begin position="177"/>
        <end position="193"/>
    </location>
</feature>
<keyword evidence="10" id="KW-0256">Endoplasmic reticulum</keyword>
<keyword evidence="17" id="KW-1185">Reference proteome</keyword>
<evidence type="ECO:0000256" key="4">
    <source>
        <dbReference type="ARBA" id="ARBA00007882"/>
    </source>
</evidence>
<evidence type="ECO:0000259" key="15">
    <source>
        <dbReference type="Pfam" id="PF08409"/>
    </source>
</evidence>
<feature type="repeat" description="TPR" evidence="13">
    <location>
        <begin position="540"/>
        <end position="573"/>
    </location>
</feature>
<feature type="transmembrane region" description="Helical" evidence="14">
    <location>
        <begin position="146"/>
        <end position="165"/>
    </location>
</feature>
<dbReference type="InterPro" id="IPR019734">
    <property type="entry name" value="TPR_rpt"/>
</dbReference>
<evidence type="ECO:0000313" key="16">
    <source>
        <dbReference type="EMBL" id="CAI8019481.1"/>
    </source>
</evidence>
<feature type="transmembrane region" description="Helical" evidence="14">
    <location>
        <begin position="319"/>
        <end position="337"/>
    </location>
</feature>
<evidence type="ECO:0000256" key="7">
    <source>
        <dbReference type="ARBA" id="ARBA00022692"/>
    </source>
</evidence>
<dbReference type="InterPro" id="IPR011990">
    <property type="entry name" value="TPR-like_helical_dom_sf"/>
</dbReference>
<evidence type="ECO:0000256" key="3">
    <source>
        <dbReference type="ARBA" id="ARBA00004922"/>
    </source>
</evidence>
<dbReference type="Pfam" id="PF07719">
    <property type="entry name" value="TPR_2"/>
    <property type="match status" value="1"/>
</dbReference>
<dbReference type="GO" id="GO:0005789">
    <property type="term" value="C:endoplasmic reticulum membrane"/>
    <property type="evidence" value="ECO:0007669"/>
    <property type="project" value="TreeGrafter"/>
</dbReference>
<keyword evidence="12 14" id="KW-0472">Membrane</keyword>
<dbReference type="PROSITE" id="PS50005">
    <property type="entry name" value="TPR"/>
    <property type="match status" value="1"/>
</dbReference>
<comment type="similarity">
    <text evidence="4">Belongs to the TMTC family.</text>
</comment>
<dbReference type="InterPro" id="IPR013618">
    <property type="entry name" value="TMTC_DUF1736"/>
</dbReference>
<evidence type="ECO:0000256" key="11">
    <source>
        <dbReference type="ARBA" id="ARBA00022989"/>
    </source>
</evidence>
<keyword evidence="8" id="KW-0677">Repeat</keyword>
<keyword evidence="6" id="KW-0808">Transferase</keyword>
<evidence type="ECO:0000256" key="10">
    <source>
        <dbReference type="ARBA" id="ARBA00022824"/>
    </source>
</evidence>
<dbReference type="EC" id="2.4.1.109" evidence="5"/>
<dbReference type="SMART" id="SM00028">
    <property type="entry name" value="TPR"/>
    <property type="match status" value="4"/>
</dbReference>
<dbReference type="InterPro" id="IPR052384">
    <property type="entry name" value="TMTC_O-mannosyltransferase"/>
</dbReference>
<dbReference type="Proteomes" id="UP001174909">
    <property type="component" value="Unassembled WGS sequence"/>
</dbReference>
<keyword evidence="11 14" id="KW-1133">Transmembrane helix</keyword>
<feature type="transmembrane region" description="Helical" evidence="14">
    <location>
        <begin position="408"/>
        <end position="433"/>
    </location>
</feature>
<evidence type="ECO:0000256" key="9">
    <source>
        <dbReference type="ARBA" id="ARBA00022803"/>
    </source>
</evidence>
<comment type="caution">
    <text evidence="16">The sequence shown here is derived from an EMBL/GenBank/DDBJ whole genome shotgun (WGS) entry which is preliminary data.</text>
</comment>
<dbReference type="Pfam" id="PF08409">
    <property type="entry name" value="TMTC_DUF1736"/>
    <property type="match status" value="1"/>
</dbReference>
<protein>
    <recommendedName>
        <fullName evidence="5">dolichyl-phosphate-mannose--protein mannosyltransferase</fullName>
        <ecNumber evidence="5">2.4.1.109</ecNumber>
    </recommendedName>
</protein>
<evidence type="ECO:0000256" key="1">
    <source>
        <dbReference type="ARBA" id="ARBA00004141"/>
    </source>
</evidence>
<proteinExistence type="inferred from homology"/>
<dbReference type="EMBL" id="CASHTH010001755">
    <property type="protein sequence ID" value="CAI8019481.1"/>
    <property type="molecule type" value="Genomic_DNA"/>
</dbReference>
<evidence type="ECO:0000313" key="17">
    <source>
        <dbReference type="Proteomes" id="UP001174909"/>
    </source>
</evidence>
<comment type="subcellular location">
    <subcellularLocation>
        <location evidence="2">Endoplasmic reticulum</location>
    </subcellularLocation>
    <subcellularLocation>
        <location evidence="1">Membrane</location>
        <topology evidence="1">Multi-pass membrane protein</topology>
    </subcellularLocation>
</comment>
<dbReference type="Pfam" id="PF13176">
    <property type="entry name" value="TPR_7"/>
    <property type="match status" value="1"/>
</dbReference>
<reference evidence="16" key="1">
    <citation type="submission" date="2023-03" db="EMBL/GenBank/DDBJ databases">
        <authorList>
            <person name="Steffen K."/>
            <person name="Cardenas P."/>
        </authorList>
    </citation>
    <scope>NUCLEOTIDE SEQUENCE</scope>
</reference>
<keyword evidence="9 13" id="KW-0802">TPR repeat</keyword>
<evidence type="ECO:0000256" key="14">
    <source>
        <dbReference type="SAM" id="Phobius"/>
    </source>
</evidence>
<evidence type="ECO:0000256" key="12">
    <source>
        <dbReference type="ARBA" id="ARBA00023136"/>
    </source>
</evidence>
<sequence>MHCTSRETARVLASLGTLGLALALYANSLAGDFVFDDHSAIQVNPDVRTNTPLSSVFKNDFWGLPLSHAESHKSYRPLTVLSFRLNHHLHGLWAPGFHAVNVAAHAGVCVLFFWACLGLGASLAPSLSASLLFASHPIHTEAVANIVGRSELFAAIFFLLALISYQRAGRKDTTTPSAWIFLTVALSAVSLLCKEQGVTVLGLCLVLEAKNFLLKPEKIVPVQSKNRISWTGHLLRSSVVLSAIAALLFIRIYLIGRGTPTFVDSDNPAAFSPHWKTRFLTYSYLCALNVWLLLLPSQLCHDWSMGSIPLVESVADYRILASLSLLAVTLTSCTLLARRVISHKRVRDCGWTELSRSFHAINSQGNKNLNNNNTLTVQKLTLFPTNTKKRPSNLLEWKRWGLRSKSSVLLLVSLSWVVIPFLPASNLFFPVGFVVAERVLYLPSMGFCLLVALSINSFRTKTRKNHAAIAVSLLVLVFSAKTVSRNSEWGTSRGIVTAALKTFPGNAKLHMSMGNILAQQGDRRCEMFYRNAIRLRPNYASAWTNLGLVLVNTDRPKEAEEAYRTALALKPDHLNGNTNMGHLCRLQGRWEEARRYFTSALARRPNLPTLHYFLGVASEEIGTQRDIEVAVEEYGLAVKYNSQYWEAHYRLGRLLASSDTATESTTTRNERLKKAFHHYQAAANLKRDDKRITNELETLLKLLNQTSEAGKNFNQ</sequence>
<dbReference type="PANTHER" id="PTHR44216">
    <property type="entry name" value="PROTEIN O-MANNOSYL-TRANSFERASE TMTC2"/>
    <property type="match status" value="1"/>
</dbReference>
<name>A0AA35WJJ5_GEOBA</name>
<evidence type="ECO:0000256" key="2">
    <source>
        <dbReference type="ARBA" id="ARBA00004240"/>
    </source>
</evidence>
<keyword evidence="7 14" id="KW-0812">Transmembrane</keyword>
<dbReference type="SUPFAM" id="SSF48452">
    <property type="entry name" value="TPR-like"/>
    <property type="match status" value="1"/>
</dbReference>
<organism evidence="16 17">
    <name type="scientific">Geodia barretti</name>
    <name type="common">Barrett's horny sponge</name>
    <dbReference type="NCBI Taxonomy" id="519541"/>
    <lineage>
        <taxon>Eukaryota</taxon>
        <taxon>Metazoa</taxon>
        <taxon>Porifera</taxon>
        <taxon>Demospongiae</taxon>
        <taxon>Heteroscleromorpha</taxon>
        <taxon>Tetractinellida</taxon>
        <taxon>Astrophorina</taxon>
        <taxon>Geodiidae</taxon>
        <taxon>Geodia</taxon>
    </lineage>
</organism>
<feature type="transmembrane region" description="Helical" evidence="14">
    <location>
        <begin position="234"/>
        <end position="254"/>
    </location>
</feature>
<dbReference type="InterPro" id="IPR013105">
    <property type="entry name" value="TPR_2"/>
</dbReference>
<evidence type="ECO:0000256" key="6">
    <source>
        <dbReference type="ARBA" id="ARBA00022679"/>
    </source>
</evidence>
<dbReference type="AlphaFoldDB" id="A0AA35WJJ5"/>
<dbReference type="GO" id="GO:0004169">
    <property type="term" value="F:dolichyl-phosphate-mannose-protein mannosyltransferase activity"/>
    <property type="evidence" value="ECO:0007669"/>
    <property type="project" value="UniProtKB-EC"/>
</dbReference>
<accession>A0AA35WJJ5</accession>
<feature type="transmembrane region" description="Helical" evidence="14">
    <location>
        <begin position="111"/>
        <end position="134"/>
    </location>
</feature>
<evidence type="ECO:0000256" key="5">
    <source>
        <dbReference type="ARBA" id="ARBA00012839"/>
    </source>
</evidence>
<dbReference type="PANTHER" id="PTHR44216:SF3">
    <property type="entry name" value="PROTEIN O-MANNOSYL-TRANSFERASE TMTC2"/>
    <property type="match status" value="1"/>
</dbReference>
<evidence type="ECO:0000256" key="8">
    <source>
        <dbReference type="ARBA" id="ARBA00022737"/>
    </source>
</evidence>
<feature type="transmembrane region" description="Helical" evidence="14">
    <location>
        <begin position="439"/>
        <end position="458"/>
    </location>
</feature>
<gene>
    <name evidence="16" type="ORF">GBAR_LOCUS11711</name>
</gene>
<evidence type="ECO:0000256" key="13">
    <source>
        <dbReference type="PROSITE-ProRule" id="PRU00339"/>
    </source>
</evidence>
<dbReference type="Gene3D" id="1.25.40.10">
    <property type="entry name" value="Tetratricopeptide repeat domain"/>
    <property type="match status" value="1"/>
</dbReference>
<comment type="pathway">
    <text evidence="3">Protein modification; protein glycosylation.</text>
</comment>
<feature type="domain" description="DUF1736" evidence="15">
    <location>
        <begin position="258"/>
        <end position="328"/>
    </location>
</feature>
<dbReference type="PROSITE" id="PS50293">
    <property type="entry name" value="TPR_REGION"/>
    <property type="match status" value="1"/>
</dbReference>